<protein>
    <submittedName>
        <fullName evidence="1">Uncharacterized protein</fullName>
    </submittedName>
</protein>
<dbReference type="AlphaFoldDB" id="A0A3N6P328"/>
<accession>A0A3N6P328</accession>
<dbReference type="EMBL" id="REGA01000033">
    <property type="protein sequence ID" value="RQG89625.1"/>
    <property type="molecule type" value="Genomic_DNA"/>
</dbReference>
<reference evidence="1 2" key="1">
    <citation type="submission" date="2018-10" db="EMBL/GenBank/DDBJ databases">
        <title>Natrarchaeobius chitinivorans gen. nov., sp. nov., and Natrarchaeobius haloalkaliphilus sp. nov., alkaliphilic, chitin-utilizing haloarchaea from hypersaline alkaline lakes.</title>
        <authorList>
            <person name="Sorokin D.Y."/>
            <person name="Elcheninov A.G."/>
            <person name="Kostrikina N.A."/>
            <person name="Bale N.J."/>
            <person name="Sinninghe Damste J.S."/>
            <person name="Khijniak T.V."/>
            <person name="Kublanov I.V."/>
            <person name="Toshchakov S.V."/>
        </authorList>
    </citation>
    <scope>NUCLEOTIDE SEQUENCE [LARGE SCALE GENOMIC DNA]</scope>
    <source>
        <strain evidence="1 2">AArcht4T</strain>
    </source>
</reference>
<proteinExistence type="predicted"/>
<evidence type="ECO:0000313" key="2">
    <source>
        <dbReference type="Proteomes" id="UP000282323"/>
    </source>
</evidence>
<name>A0A3N6P328_NATCH</name>
<dbReference type="Proteomes" id="UP000282323">
    <property type="component" value="Unassembled WGS sequence"/>
</dbReference>
<keyword evidence="2" id="KW-1185">Reference proteome</keyword>
<evidence type="ECO:0000313" key="1">
    <source>
        <dbReference type="EMBL" id="RQG89625.1"/>
    </source>
</evidence>
<organism evidence="1 2">
    <name type="scientific">Natrarchaeobius chitinivorans</name>
    <dbReference type="NCBI Taxonomy" id="1679083"/>
    <lineage>
        <taxon>Archaea</taxon>
        <taxon>Methanobacteriati</taxon>
        <taxon>Methanobacteriota</taxon>
        <taxon>Stenosarchaea group</taxon>
        <taxon>Halobacteria</taxon>
        <taxon>Halobacteriales</taxon>
        <taxon>Natrialbaceae</taxon>
        <taxon>Natrarchaeobius</taxon>
    </lineage>
</organism>
<gene>
    <name evidence="1" type="ORF">EA473_21690</name>
</gene>
<sequence>MVEFQGTVEPEQDTGAFESPFSGREAVCYEAWMKVKSRHRTDVDGVEVGGVKGMDKPSNTEVSWGLAESDEARRPFAVQDGGSRVMVDPTGAEIDITDHMGESVLTVGTGDSLSEDAHERLQTITEDKAGFESDAETWDREDETVKYQEARLEPGDTVHVIGAEVESVPDEWGHSIDATVTEAVSDDQFRISEGTESGIVRNQLIQFITGSIVATGLLLLSYPPLTRAGMI</sequence>
<comment type="caution">
    <text evidence="1">The sequence shown here is derived from an EMBL/GenBank/DDBJ whole genome shotgun (WGS) entry which is preliminary data.</text>
</comment>